<organism evidence="2 3">
    <name type="scientific">Neisseria wadsworthii 9715</name>
    <dbReference type="NCBI Taxonomy" id="1030841"/>
    <lineage>
        <taxon>Bacteria</taxon>
        <taxon>Pseudomonadati</taxon>
        <taxon>Pseudomonadota</taxon>
        <taxon>Betaproteobacteria</taxon>
        <taxon>Neisseriales</taxon>
        <taxon>Neisseriaceae</taxon>
        <taxon>Neisseria</taxon>
    </lineage>
</organism>
<dbReference type="PATRIC" id="fig|1030841.3.peg.1995"/>
<proteinExistence type="predicted"/>
<reference evidence="2 3" key="1">
    <citation type="submission" date="2011-06" db="EMBL/GenBank/DDBJ databases">
        <authorList>
            <person name="Muzny D."/>
            <person name="Qin X."/>
            <person name="Deng J."/>
            <person name="Jiang H."/>
            <person name="Liu Y."/>
            <person name="Qu J."/>
            <person name="Song X.-Z."/>
            <person name="Zhang L."/>
            <person name="Thornton R."/>
            <person name="Coyle M."/>
            <person name="Francisco L."/>
            <person name="Jackson L."/>
            <person name="Javaid M."/>
            <person name="Korchina V."/>
            <person name="Kovar C."/>
            <person name="Mata R."/>
            <person name="Mathew T."/>
            <person name="Ngo R."/>
            <person name="Nguyen L."/>
            <person name="Nguyen N."/>
            <person name="Okwuonu G."/>
            <person name="Ongeri F."/>
            <person name="Pham C."/>
            <person name="Simmons D."/>
            <person name="Wilczek-Boney K."/>
            <person name="Hale W."/>
            <person name="Jakkamsetti A."/>
            <person name="Pham P."/>
            <person name="Ruth R."/>
            <person name="San Lucas F."/>
            <person name="Warren J."/>
            <person name="Zhang J."/>
            <person name="Zhao Z."/>
            <person name="Zhou C."/>
            <person name="Zhu D."/>
            <person name="Lee S."/>
            <person name="Bess C."/>
            <person name="Blankenburg K."/>
            <person name="Forbes L."/>
            <person name="Fu Q."/>
            <person name="Gubbala S."/>
            <person name="Hirani K."/>
            <person name="Jayaseelan J.C."/>
            <person name="Lara F."/>
            <person name="Munidasa M."/>
            <person name="Palculict T."/>
            <person name="Patil S."/>
            <person name="Pu L.-L."/>
            <person name="Saada N."/>
            <person name="Tang L."/>
            <person name="Weissenberger G."/>
            <person name="Zhu Y."/>
            <person name="Hemphill L."/>
            <person name="Shang Y."/>
            <person name="Youmans B."/>
            <person name="Ayvaz T."/>
            <person name="Ross M."/>
            <person name="Santibanez J."/>
            <person name="Aqrawi P."/>
            <person name="Gross S."/>
            <person name="Joshi V."/>
            <person name="Fowler G."/>
            <person name="Nazareth L."/>
            <person name="Reid J."/>
            <person name="Worley K."/>
            <person name="Petrosino J."/>
            <person name="Highlander S."/>
            <person name="Gibbs R."/>
        </authorList>
    </citation>
    <scope>NUCLEOTIDE SEQUENCE [LARGE SCALE GENOMIC DNA]</scope>
    <source>
        <strain evidence="2 3">9715</strain>
    </source>
</reference>
<dbReference type="PROSITE" id="PS51257">
    <property type="entry name" value="PROKAR_LIPOPROTEIN"/>
    <property type="match status" value="1"/>
</dbReference>
<evidence type="ECO:0000313" key="2">
    <source>
        <dbReference type="EMBL" id="EGZ44759.1"/>
    </source>
</evidence>
<dbReference type="OrthoDB" id="8606996at2"/>
<dbReference type="RefSeq" id="WP_009117143.1">
    <property type="nucleotide sequence ID" value="NZ_JH165159.1"/>
</dbReference>
<dbReference type="AlphaFoldDB" id="G4CSE3"/>
<accession>G4CSE3</accession>
<evidence type="ECO:0000313" key="3">
    <source>
        <dbReference type="Proteomes" id="UP000005336"/>
    </source>
</evidence>
<evidence type="ECO:0000256" key="1">
    <source>
        <dbReference type="SAM" id="MobiDB-lite"/>
    </source>
</evidence>
<dbReference type="HOGENOM" id="CLU_565993_0_0_4"/>
<dbReference type="STRING" id="1030841.HMPREF9370_2003"/>
<dbReference type="Proteomes" id="UP000005336">
    <property type="component" value="Unassembled WGS sequence"/>
</dbReference>
<feature type="compositionally biased region" description="Low complexity" evidence="1">
    <location>
        <begin position="82"/>
        <end position="93"/>
    </location>
</feature>
<comment type="caution">
    <text evidence="2">The sequence shown here is derived from an EMBL/GenBank/DDBJ whole genome shotgun (WGS) entry which is preliminary data.</text>
</comment>
<gene>
    <name evidence="2" type="ORF">HMPREF9370_2003</name>
</gene>
<name>G4CSE3_9NEIS</name>
<dbReference type="EMBL" id="AGAZ01000067">
    <property type="protein sequence ID" value="EGZ44759.1"/>
    <property type="molecule type" value="Genomic_DNA"/>
</dbReference>
<sequence>MKKTLLAVAVAAFGLSACSTLDGKTPHEMVGISVDRSLSKDYSYNFEGKAHVFLSDKDKGLAPQVAAEAAKKRAEEKEPEAEAASAAETESTEQCGCEEEYNPYADIEEGNWGAKGADLAQGYPAITKYIQNTQLRVNGAVDLRQQKIELVPEFVNDNKNEYSSMKMPILLDGKNMTATIDMPATIPMIMDIFIQDKALVNRLSEQPIQFAWSDVEKKSFPLKTTLKALVKASYTAYKAVPPEAYKAAEMDEFGKRAGAKHRVDIVWNKENLAVFYKAFYRDFDHEFTNMQKAGLEEGSSEEDYQTVRSVMAKVFGVKLEDTDSALDGAMAEVADAASAIKASENAADSSTAEMMADDLADADGVSSLTEDLDAFEKMIGSPMVESIYLDGKGRTVARRNYLQVNGKEKALNFEMVMTLNRFGNPVFTFKPENSKVVKFPEVIKAFKLPFGESNYNEVDDYEVDESIEAPENANEIKEEVIK</sequence>
<evidence type="ECO:0008006" key="4">
    <source>
        <dbReference type="Google" id="ProtNLM"/>
    </source>
</evidence>
<feature type="region of interest" description="Disordered" evidence="1">
    <location>
        <begin position="65"/>
        <end position="96"/>
    </location>
</feature>
<keyword evidence="3" id="KW-1185">Reference proteome</keyword>
<protein>
    <recommendedName>
        <fullName evidence="4">Lipoprotein</fullName>
    </recommendedName>
</protein>